<reference evidence="2" key="1">
    <citation type="submission" date="2014-12" db="EMBL/GenBank/DDBJ databases">
        <title>Insight into the proteome of Arion vulgaris.</title>
        <authorList>
            <person name="Aradska J."/>
            <person name="Bulat T."/>
            <person name="Smidak R."/>
            <person name="Sarate P."/>
            <person name="Gangsoo J."/>
            <person name="Sialana F."/>
            <person name="Bilban M."/>
            <person name="Lubec G."/>
        </authorList>
    </citation>
    <scope>NUCLEOTIDE SEQUENCE</scope>
    <source>
        <tissue evidence="2">Skin</tissue>
    </source>
</reference>
<gene>
    <name evidence="2" type="primary">ORF32866</name>
</gene>
<sequence>LTIDESGTTNDKMHEVQRDLEISKTRINFLEKELLDRDRRVERLESEARSQRKRWLDESRGQLQMMNSLRAELEAKANNIAYLTTELHRLKQKIKNSQMCTAETSSQLGRVPVHSDIPTQAGDLHPNSTLLAKKSQIHHHYIPVPPKDKIVGSASRIRRSSHTKPSTDGGHLGKPILAVHPASSNALMSKQLNPHHLSGSYSSGSESPDITPFLPQQNEKIISMIGVKQSQVLPPISANSPSSNNTGSNSHPVLVHQVMSSTSQHLQIKSSPAKAETAIVTLAVENAATSDAWTFAQESQSSEYN</sequence>
<accession>A0A0B6YRG6</accession>
<organism evidence="2">
    <name type="scientific">Arion vulgaris</name>
    <dbReference type="NCBI Taxonomy" id="1028688"/>
    <lineage>
        <taxon>Eukaryota</taxon>
        <taxon>Metazoa</taxon>
        <taxon>Spiralia</taxon>
        <taxon>Lophotrochozoa</taxon>
        <taxon>Mollusca</taxon>
        <taxon>Gastropoda</taxon>
        <taxon>Heterobranchia</taxon>
        <taxon>Euthyneura</taxon>
        <taxon>Panpulmonata</taxon>
        <taxon>Eupulmonata</taxon>
        <taxon>Stylommatophora</taxon>
        <taxon>Helicina</taxon>
        <taxon>Arionoidea</taxon>
        <taxon>Arionidae</taxon>
        <taxon>Arion</taxon>
    </lineage>
</organism>
<evidence type="ECO:0000313" key="2">
    <source>
        <dbReference type="EMBL" id="CEK58366.1"/>
    </source>
</evidence>
<proteinExistence type="predicted"/>
<feature type="coiled-coil region" evidence="1">
    <location>
        <begin position="13"/>
        <end position="93"/>
    </location>
</feature>
<feature type="non-terminal residue" evidence="2">
    <location>
        <position position="1"/>
    </location>
</feature>
<name>A0A0B6YRG6_9EUPU</name>
<evidence type="ECO:0000256" key="1">
    <source>
        <dbReference type="SAM" id="Coils"/>
    </source>
</evidence>
<dbReference type="EMBL" id="HACG01011501">
    <property type="protein sequence ID" value="CEK58366.1"/>
    <property type="molecule type" value="Transcribed_RNA"/>
</dbReference>
<dbReference type="AlphaFoldDB" id="A0A0B6YRG6"/>
<keyword evidence="1" id="KW-0175">Coiled coil</keyword>
<feature type="non-terminal residue" evidence="2">
    <location>
        <position position="305"/>
    </location>
</feature>
<protein>
    <submittedName>
        <fullName evidence="2">Uncharacterized protein</fullName>
    </submittedName>
</protein>